<comment type="caution">
    <text evidence="3">The sequence shown here is derived from an EMBL/GenBank/DDBJ whole genome shotgun (WGS) entry which is preliminary data.</text>
</comment>
<feature type="region of interest" description="Disordered" evidence="1">
    <location>
        <begin position="126"/>
        <end position="202"/>
    </location>
</feature>
<dbReference type="Pfam" id="PF06221">
    <property type="entry name" value="zf-C2HC5"/>
    <property type="match status" value="1"/>
</dbReference>
<proteinExistence type="predicted"/>
<feature type="region of interest" description="Disordered" evidence="1">
    <location>
        <begin position="469"/>
        <end position="524"/>
    </location>
</feature>
<feature type="compositionally biased region" description="Polar residues" evidence="1">
    <location>
        <begin position="174"/>
        <end position="194"/>
    </location>
</feature>
<evidence type="ECO:0000313" key="4">
    <source>
        <dbReference type="Proteomes" id="UP001408356"/>
    </source>
</evidence>
<dbReference type="PANTHER" id="PTHR12963:SF4">
    <property type="entry name" value="ACTIVATING SIGNAL COINTEGRATOR 1"/>
    <property type="match status" value="1"/>
</dbReference>
<dbReference type="InterPro" id="IPR039128">
    <property type="entry name" value="TRIP4-like"/>
</dbReference>
<dbReference type="Proteomes" id="UP001408356">
    <property type="component" value="Unassembled WGS sequence"/>
</dbReference>
<dbReference type="EMBL" id="JARVKF010000330">
    <property type="protein sequence ID" value="KAK9419305.1"/>
    <property type="molecule type" value="Genomic_DNA"/>
</dbReference>
<reference evidence="3 4" key="1">
    <citation type="journal article" date="2024" name="J. Plant Pathol.">
        <title>Sequence and assembly of the genome of Seiridium unicorne, isolate CBS 538.82, causal agent of cypress canker disease.</title>
        <authorList>
            <person name="Scali E."/>
            <person name="Rocca G.D."/>
            <person name="Danti R."/>
            <person name="Garbelotto M."/>
            <person name="Barberini S."/>
            <person name="Baroncelli R."/>
            <person name="Emiliani G."/>
        </authorList>
    </citation>
    <scope>NUCLEOTIDE SEQUENCE [LARGE SCALE GENOMIC DNA]</scope>
    <source>
        <strain evidence="3 4">BM-138-508</strain>
    </source>
</reference>
<keyword evidence="4" id="KW-1185">Reference proteome</keyword>
<feature type="region of interest" description="Disordered" evidence="1">
    <location>
        <begin position="422"/>
        <end position="456"/>
    </location>
</feature>
<feature type="region of interest" description="Disordered" evidence="1">
    <location>
        <begin position="52"/>
        <end position="114"/>
    </location>
</feature>
<feature type="domain" description="TRIP4/RQT4 C2HC5-type zinc finger" evidence="2">
    <location>
        <begin position="230"/>
        <end position="281"/>
    </location>
</feature>
<feature type="compositionally biased region" description="Basic residues" evidence="1">
    <location>
        <begin position="84"/>
        <end position="95"/>
    </location>
</feature>
<organism evidence="3 4">
    <name type="scientific">Seiridium unicorne</name>
    <dbReference type="NCBI Taxonomy" id="138068"/>
    <lineage>
        <taxon>Eukaryota</taxon>
        <taxon>Fungi</taxon>
        <taxon>Dikarya</taxon>
        <taxon>Ascomycota</taxon>
        <taxon>Pezizomycotina</taxon>
        <taxon>Sordariomycetes</taxon>
        <taxon>Xylariomycetidae</taxon>
        <taxon>Amphisphaeriales</taxon>
        <taxon>Sporocadaceae</taxon>
        <taxon>Seiridium</taxon>
    </lineage>
</organism>
<protein>
    <submittedName>
        <fullName evidence="3">C2HC5 finger protein</fullName>
    </submittedName>
</protein>
<accession>A0ABR2UX85</accession>
<name>A0ABR2UX85_9PEZI</name>
<dbReference type="PANTHER" id="PTHR12963">
    <property type="entry name" value="THYROID RECEPTOR INTERACTING PROTEIN RELATED"/>
    <property type="match status" value="1"/>
</dbReference>
<sequence>MSASQLSRLLPLPEEELKQVLDYAATLSKPEAVEHFKDMLGDAPDAIDFISSFNSRRQDPKGVSSQPQSQSQSPSQSEIDAVPKRAKGPKKKKANLHTPAPRQVTDIGPTPGFAYNKKGLEDDYISRKSSPAASSSAFASPAKLPPKSATPPPYKLPPSAAGHLISEAPRTKPKSTPVSRSSTPGPKTKVNISGGTAMHGASTTLSDLDAAIRTLEMTTNPTRDTDDAARRCNCVAARHPLLAAAPNCLSCGKVICVKEGLGPCTSCGTPLLTSAEVQSMIHELKQERGRERMAADKESHRKAEISRAPAPFTKPRENLGNLSGAEAKAKEHRDRLLGYQAQNAQRTTVRDEASDFDVGGAMAGTGGNIWASPEERARELKRQQKVMREMEWNAKPEYEKRQQVVSIDLVGGKVVRKMAAVERPKSPNEDFRAPATPVLQQTSGNRGGSGGAFSKNPLLGGLIKPVFDAKGKGTELEGRKDRKTKWRKVQDDLDNNESVILDGGAYGGPSATEQATNREEPACG</sequence>
<evidence type="ECO:0000313" key="3">
    <source>
        <dbReference type="EMBL" id="KAK9419305.1"/>
    </source>
</evidence>
<feature type="compositionally biased region" description="Low complexity" evidence="1">
    <location>
        <begin position="64"/>
        <end position="77"/>
    </location>
</feature>
<evidence type="ECO:0000256" key="1">
    <source>
        <dbReference type="SAM" id="MobiDB-lite"/>
    </source>
</evidence>
<gene>
    <name evidence="3" type="ORF">SUNI508_01282</name>
</gene>
<feature type="compositionally biased region" description="Low complexity" evidence="1">
    <location>
        <begin position="128"/>
        <end position="147"/>
    </location>
</feature>
<feature type="compositionally biased region" description="Basic and acidic residues" evidence="1">
    <location>
        <begin position="422"/>
        <end position="432"/>
    </location>
</feature>
<evidence type="ECO:0000259" key="2">
    <source>
        <dbReference type="Pfam" id="PF06221"/>
    </source>
</evidence>
<feature type="compositionally biased region" description="Basic and acidic residues" evidence="1">
    <location>
        <begin position="469"/>
        <end position="480"/>
    </location>
</feature>
<dbReference type="InterPro" id="IPR009349">
    <property type="entry name" value="TRIP4/RQT4_C2HC5_Znf"/>
</dbReference>